<evidence type="ECO:0000256" key="6">
    <source>
        <dbReference type="ARBA" id="ARBA00023136"/>
    </source>
</evidence>
<dbReference type="PANTHER" id="PTHR30069">
    <property type="entry name" value="TONB-DEPENDENT OUTER MEMBRANE RECEPTOR"/>
    <property type="match status" value="1"/>
</dbReference>
<dbReference type="Gene3D" id="2.170.130.10">
    <property type="entry name" value="TonB-dependent receptor, plug domain"/>
    <property type="match status" value="1"/>
</dbReference>
<evidence type="ECO:0000256" key="8">
    <source>
        <dbReference type="PROSITE-ProRule" id="PRU01360"/>
    </source>
</evidence>
<dbReference type="PROSITE" id="PS52016">
    <property type="entry name" value="TONB_DEPENDENT_REC_3"/>
    <property type="match status" value="1"/>
</dbReference>
<feature type="domain" description="TonB-dependent receptor plug" evidence="11">
    <location>
        <begin position="43"/>
        <end position="154"/>
    </location>
</feature>
<keyword evidence="4 8" id="KW-0812">Transmembrane</keyword>
<dbReference type="RefSeq" id="WP_377002995.1">
    <property type="nucleotide sequence ID" value="NZ_JBHSGG010000002.1"/>
</dbReference>
<dbReference type="EMBL" id="JBHSGG010000002">
    <property type="protein sequence ID" value="MFC4726881.1"/>
    <property type="molecule type" value="Genomic_DNA"/>
</dbReference>
<evidence type="ECO:0000259" key="11">
    <source>
        <dbReference type="Pfam" id="PF07715"/>
    </source>
</evidence>
<comment type="similarity">
    <text evidence="8 9">Belongs to the TonB-dependent receptor family.</text>
</comment>
<dbReference type="SUPFAM" id="SSF56935">
    <property type="entry name" value="Porins"/>
    <property type="match status" value="1"/>
</dbReference>
<dbReference type="PANTHER" id="PTHR30069:SF39">
    <property type="entry name" value="BLL6183 PROTEIN"/>
    <property type="match status" value="1"/>
</dbReference>
<evidence type="ECO:0000313" key="13">
    <source>
        <dbReference type="Proteomes" id="UP001595892"/>
    </source>
</evidence>
<keyword evidence="7 8" id="KW-0998">Cell outer membrane</keyword>
<dbReference type="InterPro" id="IPR039426">
    <property type="entry name" value="TonB-dep_rcpt-like"/>
</dbReference>
<dbReference type="InterPro" id="IPR000531">
    <property type="entry name" value="Beta-barrel_TonB"/>
</dbReference>
<dbReference type="InterPro" id="IPR012910">
    <property type="entry name" value="Plug_dom"/>
</dbReference>
<evidence type="ECO:0000256" key="7">
    <source>
        <dbReference type="ARBA" id="ARBA00023237"/>
    </source>
</evidence>
<evidence type="ECO:0000313" key="12">
    <source>
        <dbReference type="EMBL" id="MFC4726881.1"/>
    </source>
</evidence>
<organism evidence="12 13">
    <name type="scientific">Coralloluteibacterium thermophilum</name>
    <dbReference type="NCBI Taxonomy" id="2707049"/>
    <lineage>
        <taxon>Bacteria</taxon>
        <taxon>Pseudomonadati</taxon>
        <taxon>Pseudomonadota</taxon>
        <taxon>Gammaproteobacteria</taxon>
        <taxon>Lysobacterales</taxon>
        <taxon>Lysobacteraceae</taxon>
        <taxon>Coralloluteibacterium</taxon>
    </lineage>
</organism>
<keyword evidence="3 8" id="KW-1134">Transmembrane beta strand</keyword>
<protein>
    <submittedName>
        <fullName evidence="12">TonB-dependent receptor</fullName>
    </submittedName>
</protein>
<dbReference type="Proteomes" id="UP001595892">
    <property type="component" value="Unassembled WGS sequence"/>
</dbReference>
<dbReference type="InterPro" id="IPR036942">
    <property type="entry name" value="Beta-barrel_TonB_sf"/>
</dbReference>
<evidence type="ECO:0000256" key="4">
    <source>
        <dbReference type="ARBA" id="ARBA00022692"/>
    </source>
</evidence>
<evidence type="ECO:0000256" key="2">
    <source>
        <dbReference type="ARBA" id="ARBA00022448"/>
    </source>
</evidence>
<keyword evidence="6 8" id="KW-0472">Membrane</keyword>
<feature type="domain" description="TonB-dependent receptor-like beta-barrel" evidence="10">
    <location>
        <begin position="256"/>
        <end position="724"/>
    </location>
</feature>
<comment type="caution">
    <text evidence="12">The sequence shown here is derived from an EMBL/GenBank/DDBJ whole genome shotgun (WGS) entry which is preliminary data.</text>
</comment>
<gene>
    <name evidence="12" type="ORF">ACFO3Q_01640</name>
</gene>
<reference evidence="13" key="1">
    <citation type="journal article" date="2019" name="Int. J. Syst. Evol. Microbiol.">
        <title>The Global Catalogue of Microorganisms (GCM) 10K type strain sequencing project: providing services to taxonomists for standard genome sequencing and annotation.</title>
        <authorList>
            <consortium name="The Broad Institute Genomics Platform"/>
            <consortium name="The Broad Institute Genome Sequencing Center for Infectious Disease"/>
            <person name="Wu L."/>
            <person name="Ma J."/>
        </authorList>
    </citation>
    <scope>NUCLEOTIDE SEQUENCE [LARGE SCALE GENOMIC DNA]</scope>
    <source>
        <strain evidence="13">CGMCC 1.13574</strain>
    </source>
</reference>
<dbReference type="Gene3D" id="2.40.170.20">
    <property type="entry name" value="TonB-dependent receptor, beta-barrel domain"/>
    <property type="match status" value="1"/>
</dbReference>
<evidence type="ECO:0000259" key="10">
    <source>
        <dbReference type="Pfam" id="PF00593"/>
    </source>
</evidence>
<comment type="subcellular location">
    <subcellularLocation>
        <location evidence="1 8">Cell outer membrane</location>
        <topology evidence="1 8">Multi-pass membrane protein</topology>
    </subcellularLocation>
</comment>
<keyword evidence="2 8" id="KW-0813">Transport</keyword>
<proteinExistence type="inferred from homology"/>
<dbReference type="Pfam" id="PF00593">
    <property type="entry name" value="TonB_dep_Rec_b-barrel"/>
    <property type="match status" value="1"/>
</dbReference>
<dbReference type="InterPro" id="IPR037066">
    <property type="entry name" value="Plug_dom_sf"/>
</dbReference>
<keyword evidence="5 9" id="KW-0798">TonB box</keyword>
<name>A0ABV9NI47_9GAMM</name>
<sequence length="777" mass="84635">MLATAPPAAAQSVTGALDREVTRLDRVEVTATPLRGAPVDADHLPYNVQSATAEEIDAAHAENLPGFMTRRLPGVNANEVQGSPFQTDITFRGFRASALPGAAQGLSVYLDGVRINEPFADIISWDMVPEAAIRTLTLMPGSNPLFGANTLGGALAFTTKSGLTDPGLAGDVQLGSDARRRLDAAWGWAGGDGMHAFVATTQFDEDGWRDASEGRLGNVFARLGREGEATDWDVSLLHGRSRLIGNGLLPSWRYTDDGVEPGLYEMDRRAVYTSPDLTRNRNTLATAQLEHRFGGGSVFNVLAYVRRGTRDTVNGDASEDYEEYVEACEDGFDADGLPLEDECGHTAGEAALIPPAVFNTTRMEQRGHGLAANLGQAFATHRLTWGASWDRSRVDYAQFEQDGDFTPERSVVALPGSERAFFSGVDGATEAFGLFVTDLWELAPDTWLNASLRWNRVEVENTLSTADDGEKPREAFTYTKLNPAFGLTRRIGADVTVFASASQNTRAPTAIELGCADPEEPCRLPTGLQADPFLEQIVSRTYELGARWTSGRARAVSLSLYRADNRNDILFLRAPNSQLGYFDNADRTRHQGADLQFVQDFGTAAVWAGYSYLDATYQATGELLSGERVIELEPGMRIAGLPRHTLKLGIDWRPTPSLLLGADWQALSGRVASGNEDGLVDNVDDDDADEVRHDLATAGYGLLNLRAEWALGPRLALYARVNNILDKRHETWAAVAEDLFPGGELIRPHVEPVEEGPSRFVAPGAPRTWQVGMRFRF</sequence>
<keyword evidence="13" id="KW-1185">Reference proteome</keyword>
<evidence type="ECO:0000256" key="3">
    <source>
        <dbReference type="ARBA" id="ARBA00022452"/>
    </source>
</evidence>
<keyword evidence="12" id="KW-0675">Receptor</keyword>
<dbReference type="Pfam" id="PF07715">
    <property type="entry name" value="Plug"/>
    <property type="match status" value="1"/>
</dbReference>
<evidence type="ECO:0000256" key="5">
    <source>
        <dbReference type="ARBA" id="ARBA00023077"/>
    </source>
</evidence>
<evidence type="ECO:0000256" key="1">
    <source>
        <dbReference type="ARBA" id="ARBA00004571"/>
    </source>
</evidence>
<evidence type="ECO:0000256" key="9">
    <source>
        <dbReference type="RuleBase" id="RU003357"/>
    </source>
</evidence>
<accession>A0ABV9NI47</accession>